<dbReference type="PANTHER" id="PTHR38686">
    <property type="entry name" value="APOLIPOPROTEIN N-ACYLTRANSFERASE"/>
    <property type="match status" value="1"/>
</dbReference>
<dbReference type="EMBL" id="CP145316">
    <property type="protein sequence ID" value="XAM18506.1"/>
    <property type="molecule type" value="Genomic_DNA"/>
</dbReference>
<comment type="similarity">
    <text evidence="2">Belongs to the CN hydrolase family. Apolipoprotein N-acyltransferase subfamily.</text>
</comment>
<dbReference type="InterPro" id="IPR004563">
    <property type="entry name" value="Apolipo_AcylTrfase"/>
</dbReference>
<reference evidence="12 13" key="1">
    <citation type="submission" date="2024-02" db="EMBL/GenBank/DDBJ databases">
        <title>Genome and pathogenicity analysis of Helicobacter mastomyrinus isolated from mice.</title>
        <authorList>
            <person name="Zhu L."/>
        </authorList>
    </citation>
    <scope>NUCLEOTIDE SEQUENCE [LARGE SCALE GENOMIC DNA]</scope>
    <source>
        <strain evidence="12 13">Hm-17</strain>
    </source>
</reference>
<dbReference type="InterPro" id="IPR059110">
    <property type="entry name" value="Lnt_campylobact"/>
</dbReference>
<dbReference type="InterPro" id="IPR036526">
    <property type="entry name" value="C-N_Hydrolase_sf"/>
</dbReference>
<feature type="transmembrane region" description="Helical" evidence="10">
    <location>
        <begin position="70"/>
        <end position="88"/>
    </location>
</feature>
<keyword evidence="9 12" id="KW-0012">Acyltransferase</keyword>
<evidence type="ECO:0000313" key="12">
    <source>
        <dbReference type="EMBL" id="XAM18506.1"/>
    </source>
</evidence>
<evidence type="ECO:0000256" key="8">
    <source>
        <dbReference type="ARBA" id="ARBA00023136"/>
    </source>
</evidence>
<dbReference type="PROSITE" id="PS50263">
    <property type="entry name" value="CN_HYDROLASE"/>
    <property type="match status" value="1"/>
</dbReference>
<dbReference type="NCBIfam" id="TIGR00546">
    <property type="entry name" value="lnt"/>
    <property type="match status" value="1"/>
</dbReference>
<feature type="transmembrane region" description="Helical" evidence="10">
    <location>
        <begin position="175"/>
        <end position="195"/>
    </location>
</feature>
<evidence type="ECO:0000256" key="3">
    <source>
        <dbReference type="ARBA" id="ARBA00022475"/>
    </source>
</evidence>
<dbReference type="Proteomes" id="UP001434737">
    <property type="component" value="Chromosome"/>
</dbReference>
<dbReference type="RefSeq" id="WP_300742451.1">
    <property type="nucleotide sequence ID" value="NZ_CP145316.1"/>
</dbReference>
<feature type="transmembrane region" description="Helical" evidence="10">
    <location>
        <begin position="150"/>
        <end position="169"/>
    </location>
</feature>
<accession>A0ABZ3F5Q3</accession>
<keyword evidence="8 10" id="KW-0472">Membrane</keyword>
<evidence type="ECO:0000256" key="7">
    <source>
        <dbReference type="ARBA" id="ARBA00022989"/>
    </source>
</evidence>
<dbReference type="GO" id="GO:0016746">
    <property type="term" value="F:acyltransferase activity"/>
    <property type="evidence" value="ECO:0007669"/>
    <property type="project" value="UniProtKB-KW"/>
</dbReference>
<evidence type="ECO:0000256" key="2">
    <source>
        <dbReference type="ARBA" id="ARBA00010065"/>
    </source>
</evidence>
<dbReference type="Gene3D" id="3.60.110.10">
    <property type="entry name" value="Carbon-nitrogen hydrolase"/>
    <property type="match status" value="1"/>
</dbReference>
<dbReference type="InterPro" id="IPR059109">
    <property type="entry name" value="Lnt_membrane_dom"/>
</dbReference>
<keyword evidence="7 10" id="KW-1133">Transmembrane helix</keyword>
<dbReference type="EC" id="2.3.1.-" evidence="12"/>
<feature type="transmembrane region" description="Helical" evidence="10">
    <location>
        <begin position="200"/>
        <end position="219"/>
    </location>
</feature>
<evidence type="ECO:0000256" key="4">
    <source>
        <dbReference type="ARBA" id="ARBA00022519"/>
    </source>
</evidence>
<gene>
    <name evidence="12" type="ORF">V3I05_02165</name>
</gene>
<keyword evidence="3" id="KW-1003">Cell membrane</keyword>
<organism evidence="12 13">
    <name type="scientific">Helicobacter mastomyrinus</name>
    <dbReference type="NCBI Taxonomy" id="287948"/>
    <lineage>
        <taxon>Bacteria</taxon>
        <taxon>Pseudomonadati</taxon>
        <taxon>Campylobacterota</taxon>
        <taxon>Epsilonproteobacteria</taxon>
        <taxon>Campylobacterales</taxon>
        <taxon>Helicobacteraceae</taxon>
        <taxon>Helicobacter</taxon>
    </lineage>
</organism>
<name>A0ABZ3F5Q3_9HELI</name>
<evidence type="ECO:0000256" key="1">
    <source>
        <dbReference type="ARBA" id="ARBA00004651"/>
    </source>
</evidence>
<feature type="transmembrane region" description="Helical" evidence="10">
    <location>
        <begin position="95"/>
        <end position="116"/>
    </location>
</feature>
<evidence type="ECO:0000259" key="11">
    <source>
        <dbReference type="PROSITE" id="PS50263"/>
    </source>
</evidence>
<protein>
    <submittedName>
        <fullName evidence="12">Apolipoprotein N-acyltransferase</fullName>
        <ecNumber evidence="12">2.3.1.-</ecNumber>
    </submittedName>
</protein>
<keyword evidence="4" id="KW-0997">Cell inner membrane</keyword>
<evidence type="ECO:0000256" key="5">
    <source>
        <dbReference type="ARBA" id="ARBA00022679"/>
    </source>
</evidence>
<dbReference type="NCBIfam" id="NF008934">
    <property type="entry name" value="PRK12291.1"/>
    <property type="match status" value="1"/>
</dbReference>
<evidence type="ECO:0000256" key="9">
    <source>
        <dbReference type="ARBA" id="ARBA00023315"/>
    </source>
</evidence>
<keyword evidence="5 12" id="KW-0808">Transferase</keyword>
<evidence type="ECO:0000256" key="10">
    <source>
        <dbReference type="SAM" id="Phobius"/>
    </source>
</evidence>
<feature type="transmembrane region" description="Helical" evidence="10">
    <location>
        <begin position="122"/>
        <end position="143"/>
    </location>
</feature>
<comment type="subcellular location">
    <subcellularLocation>
        <location evidence="1">Cell membrane</location>
        <topology evidence="1">Multi-pass membrane protein</topology>
    </subcellularLocation>
</comment>
<sequence length="447" mass="51523">MFSVHSPPLQTLKGLCFKAINIPCTPFMWRNPQTYKPTLVWLAISFGFAFICVLPFYMQWLLEQYTSRDISPLLASFLGILSVASVLFTPANRRFSVGFFIGVLWFYWISLGVRYFDMSFLVPLIVVAVGIFMGFVFYIVLWCECLLLRFIFLLLLSFFTPLGFDWIMLESVFAYSYFGVDKLSFALIILGLWLLVKYTLWWRLIGVVCLTFALDSHIFNTPHTATIPLKMKLIQSDVSQDFTYRMEQVDSIFMQHIEDIAQAKNAGYDMVVLPESAFYVPFDVMPSYYENLLALSEEIVILTGALRVERDNDNTLLYFNSTFKFDKGEVSFYDKVLLVPFGEYIPSFLLPLANIFFQGIGGFSAGEEFGYFDIKGVRLKNAICYEGTNRGFYKDNPRYVIVTSNNAWFVPSIEPILQKNLMKYYARLHNSVIFHATNRSSHAIITP</sequence>
<dbReference type="InterPro" id="IPR003010">
    <property type="entry name" value="C-N_Hydrolase"/>
</dbReference>
<dbReference type="Pfam" id="PF26365">
    <property type="entry name" value="ApoNAT_membrane"/>
    <property type="match status" value="1"/>
</dbReference>
<feature type="transmembrane region" description="Helical" evidence="10">
    <location>
        <begin position="38"/>
        <end position="58"/>
    </location>
</feature>
<dbReference type="PANTHER" id="PTHR38686:SF1">
    <property type="entry name" value="APOLIPOPROTEIN N-ACYLTRANSFERASE"/>
    <property type="match status" value="1"/>
</dbReference>
<evidence type="ECO:0000313" key="13">
    <source>
        <dbReference type="Proteomes" id="UP001434737"/>
    </source>
</evidence>
<keyword evidence="13" id="KW-1185">Reference proteome</keyword>
<proteinExistence type="inferred from homology"/>
<feature type="domain" description="CN hydrolase" evidence="11">
    <location>
        <begin position="234"/>
        <end position="447"/>
    </location>
</feature>
<keyword evidence="6 10" id="KW-0812">Transmembrane</keyword>
<evidence type="ECO:0000256" key="6">
    <source>
        <dbReference type="ARBA" id="ARBA00022692"/>
    </source>
</evidence>
<dbReference type="SUPFAM" id="SSF56317">
    <property type="entry name" value="Carbon-nitrogen hydrolase"/>
    <property type="match status" value="1"/>
</dbReference>